<dbReference type="CDD" id="cd15466">
    <property type="entry name" value="CLU-central"/>
    <property type="match status" value="1"/>
</dbReference>
<evidence type="ECO:0000313" key="5">
    <source>
        <dbReference type="EMBL" id="PWN97831.1"/>
    </source>
</evidence>
<feature type="compositionally biased region" description="Low complexity" evidence="3">
    <location>
        <begin position="1"/>
        <end position="34"/>
    </location>
</feature>
<reference evidence="5 6" key="1">
    <citation type="journal article" date="2018" name="Mol. Biol. Evol.">
        <title>Broad Genomic Sampling Reveals a Smut Pathogenic Ancestry of the Fungal Clade Ustilaginomycotina.</title>
        <authorList>
            <person name="Kijpornyongpan T."/>
            <person name="Mondo S.J."/>
            <person name="Barry K."/>
            <person name="Sandor L."/>
            <person name="Lee J."/>
            <person name="Lipzen A."/>
            <person name="Pangilinan J."/>
            <person name="LaButti K."/>
            <person name="Hainaut M."/>
            <person name="Henrissat B."/>
            <person name="Grigoriev I.V."/>
            <person name="Spatafora J.W."/>
            <person name="Aime M.C."/>
        </authorList>
    </citation>
    <scope>NUCLEOTIDE SEQUENCE [LARGE SCALE GENOMIC DNA]</scope>
    <source>
        <strain evidence="5 6">MCA 4186</strain>
    </source>
</reference>
<feature type="compositionally biased region" description="Polar residues" evidence="3">
    <location>
        <begin position="1412"/>
        <end position="1422"/>
    </location>
</feature>
<dbReference type="GO" id="GO:0048312">
    <property type="term" value="P:intracellular distribution of mitochondria"/>
    <property type="evidence" value="ECO:0007669"/>
    <property type="project" value="TreeGrafter"/>
</dbReference>
<dbReference type="InterPro" id="IPR027523">
    <property type="entry name" value="CLU_prot"/>
</dbReference>
<dbReference type="Pfam" id="PF12807">
    <property type="entry name" value="eIF3_p135"/>
    <property type="match status" value="1"/>
</dbReference>
<dbReference type="PROSITE" id="PS51823">
    <property type="entry name" value="CLU"/>
    <property type="match status" value="1"/>
</dbReference>
<sequence>MSTAADAPAAPAAGPASDVPAAEPEQQQPAAEPQADAEQDAAEELDPELQAFELALHLPARPLLPTGDAAAGLPEVPSPLRVAVTAQETLNDLRLTITDSPEGYWLGAFCFRRAPAAQSGSKANGAARNGAQELGERVPEWVELREVFKDVPREQRELHVAHVHFNEADARAHVQRLRELLSGGQADPSSLGVDGGISVHDAVKNPELWHREAAASASGAAAQKGKASKAQLAQQSAAEEAAQAQYKTPFLDWSGWAASPMSSLIPEQARAPRAFAPCLRTLAVAPWNPPPHYLRIQGHLLYLHVATLEGEHIFITATTHGFYINRSTSFTFDPSPRDEPYYSCSLFDILCGYSKLFLANFARLFQDPVSQRDYYAVVPIANCLPAHPWLARVHAHTPDALRSQAAFLLTGATSPDTLEGTRDWNDELQSTRELPRATLAERLVRDRVLNRAYAEFTLAAVRAVPRVAGGEVQAMNPMDRPDARMYLCNNLFLSKGADGVDIYPHMGGDEAAHVAVSKDLHGIRALSNLDVEGLCLLGTVVVDWKGERWVAQSVVPGLFRRRDEDELEEGAESKPKAESAAATEPAGALGKIDPKEDTQVVYGGVEGPEVIRTDASFHKLFGKVAEALHLARHEVPDAEGEKKDLWLSVDSKGLRGADGRKYALDLARLNPVDIEWLERDIDGPLVTGDAASAPGAYPHRMTLLRQELLEVYYDAEFRKWAREQLAARTAENEAKAEAEKPAADAEAKEGEEKAEAAADAGEAEASTKAPEPTIDPSQFKLAFNPDAFVEFKGVAADAPAKALITDESEPSVAAVRAAARYLRDAAIPRLVTDVASGLFAAQDGSTLTRQLHVRGINVRYLGYVAQLCEPENKDKLDQNMLSKAGPGYEGFVAAFKRIAVQEMALRASKRLLRSNLAAVGAAEAPACVSHFLNCLLGSAREAQPTAVWTRSPLSTSNETPAWTALTPESVVESVRFEVRRRYRYELPEAFFSSELRKPQLLRELAQRCGLQLKLQDYSFDAAPVQNGTSADESTGGEGSAAATVALSASAAANGVQKKKKKGSNSAAPPKARRVERKPRTTTFEPEDVLHLLPVVKDSTPKSSLAEEAFEAGRISVGRGDRAMGVELLMEGMGFHEQVYSLVHPEVARCYSLFATIVHHFASLQAVEHDQRVRLAQLEGKEPPAAPEPHETLSLANAVRYQRQAVTLSERTLGIDHPETLTQWQNLSVLERAEGNTEASLRCQQRVLQLYELLYGPDHPDLVNVLTNAALTLQNARMFEPSLKIYLSAHELALKLHGPDSIHTANLAHELSQAHTLCGDLKSALTTEKEACRVFEARLGKEDSQTKESEQFLQSLTTSAVRYAKMERDAIANANATARRAPAGLGNMVGAQRAQQQPDAAAAAAAPAPATASSRNTVPSSGSLDDLVAFIHGGGTATASKGKGKATPGMKGRRKH</sequence>
<evidence type="ECO:0000256" key="3">
    <source>
        <dbReference type="SAM" id="MobiDB-lite"/>
    </source>
</evidence>
<feature type="compositionally biased region" description="Low complexity" evidence="3">
    <location>
        <begin position="1436"/>
        <end position="1448"/>
    </location>
</feature>
<comment type="function">
    <text evidence="2">mRNA-binding protein involved in proper cytoplasmic distribution of mitochondria.</text>
</comment>
<dbReference type="InterPro" id="IPR025697">
    <property type="entry name" value="CLU_dom"/>
</dbReference>
<dbReference type="PANTHER" id="PTHR12601">
    <property type="entry name" value="EUKARYOTIC TRANSLATION INITIATION FACTOR 3 SUBUNIT EIF-3"/>
    <property type="match status" value="1"/>
</dbReference>
<dbReference type="STRING" id="58919.A0A316Z8D4"/>
<dbReference type="InterPro" id="IPR011990">
    <property type="entry name" value="TPR-like_helical_dom_sf"/>
</dbReference>
<dbReference type="GO" id="GO:0007005">
    <property type="term" value="P:mitochondrion organization"/>
    <property type="evidence" value="ECO:0007669"/>
    <property type="project" value="UniProtKB-UniRule"/>
</dbReference>
<keyword evidence="1 2" id="KW-0963">Cytoplasm</keyword>
<name>A0A316Z8D4_9BASI</name>
<evidence type="ECO:0000256" key="1">
    <source>
        <dbReference type="ARBA" id="ARBA00022490"/>
    </source>
</evidence>
<keyword evidence="2" id="KW-0694">RNA-binding</keyword>
<dbReference type="GO" id="GO:0005737">
    <property type="term" value="C:cytoplasm"/>
    <property type="evidence" value="ECO:0007669"/>
    <property type="project" value="UniProtKB-SubCell"/>
</dbReference>
<dbReference type="OrthoDB" id="771227at2759"/>
<gene>
    <name evidence="2" type="primary">CLU1</name>
    <name evidence="2" type="synonym">TIF31</name>
    <name evidence="5" type="ORF">FA09DRAFT_329989</name>
</gene>
<evidence type="ECO:0000259" key="4">
    <source>
        <dbReference type="PROSITE" id="PS51823"/>
    </source>
</evidence>
<evidence type="ECO:0000313" key="6">
    <source>
        <dbReference type="Proteomes" id="UP000245946"/>
    </source>
</evidence>
<dbReference type="Pfam" id="PF13236">
    <property type="entry name" value="CLU"/>
    <property type="match status" value="1"/>
</dbReference>
<feature type="region of interest" description="Disordered" evidence="3">
    <location>
        <begin position="731"/>
        <end position="776"/>
    </location>
</feature>
<organism evidence="5 6">
    <name type="scientific">Tilletiopsis washingtonensis</name>
    <dbReference type="NCBI Taxonomy" id="58919"/>
    <lineage>
        <taxon>Eukaryota</taxon>
        <taxon>Fungi</taxon>
        <taxon>Dikarya</taxon>
        <taxon>Basidiomycota</taxon>
        <taxon>Ustilaginomycotina</taxon>
        <taxon>Exobasidiomycetes</taxon>
        <taxon>Entylomatales</taxon>
        <taxon>Entylomatales incertae sedis</taxon>
        <taxon>Tilletiopsis</taxon>
    </lineage>
</organism>
<dbReference type="InterPro" id="IPR023231">
    <property type="entry name" value="GSKIP_dom_sf"/>
</dbReference>
<evidence type="ECO:0000256" key="2">
    <source>
        <dbReference type="HAMAP-Rule" id="MF_03013"/>
    </source>
</evidence>
<accession>A0A316Z8D4</accession>
<dbReference type="EMBL" id="KZ819293">
    <property type="protein sequence ID" value="PWN97831.1"/>
    <property type="molecule type" value="Genomic_DNA"/>
</dbReference>
<feature type="compositionally biased region" description="Basic and acidic residues" evidence="3">
    <location>
        <begin position="731"/>
        <end position="756"/>
    </location>
</feature>
<feature type="compositionally biased region" description="Low complexity" evidence="3">
    <location>
        <begin position="578"/>
        <end position="588"/>
    </location>
</feature>
<feature type="region of interest" description="Disordered" evidence="3">
    <location>
        <begin position="566"/>
        <end position="593"/>
    </location>
</feature>
<keyword evidence="6" id="KW-1185">Reference proteome</keyword>
<dbReference type="Pfam" id="PF13374">
    <property type="entry name" value="TPR_10"/>
    <property type="match status" value="1"/>
</dbReference>
<dbReference type="InterPro" id="IPR033646">
    <property type="entry name" value="CLU-central"/>
</dbReference>
<comment type="subunit">
    <text evidence="2">May associate with the eukaryotic translation initiation factor 3 (eIF-3) complex.</text>
</comment>
<feature type="domain" description="Clu" evidence="4">
    <location>
        <begin position="394"/>
        <end position="677"/>
    </location>
</feature>
<dbReference type="Proteomes" id="UP000245946">
    <property type="component" value="Unassembled WGS sequence"/>
</dbReference>
<dbReference type="HAMAP" id="MF_03013">
    <property type="entry name" value="CLU"/>
    <property type="match status" value="1"/>
</dbReference>
<feature type="region of interest" description="Disordered" evidence="3">
    <location>
        <begin position="1"/>
        <end position="43"/>
    </location>
</feature>
<feature type="region of interest" description="Disordered" evidence="3">
    <location>
        <begin position="1052"/>
        <end position="1085"/>
    </location>
</feature>
<feature type="region of interest" description="Disordered" evidence="3">
    <location>
        <begin position="1388"/>
        <end position="1455"/>
    </location>
</feature>
<dbReference type="Pfam" id="PF13424">
    <property type="entry name" value="TPR_12"/>
    <property type="match status" value="1"/>
</dbReference>
<dbReference type="SUPFAM" id="SSF48452">
    <property type="entry name" value="TPR-like"/>
    <property type="match status" value="1"/>
</dbReference>
<dbReference type="Gene3D" id="1.25.40.10">
    <property type="entry name" value="Tetratricopeptide repeat domain"/>
    <property type="match status" value="1"/>
</dbReference>
<protein>
    <recommendedName>
        <fullName evidence="2">Clustered mitochondria protein homolog</fullName>
    </recommendedName>
    <alternativeName>
        <fullName evidence="2">Protein TIF31 homolog</fullName>
    </alternativeName>
</protein>
<dbReference type="SUPFAM" id="SSF103107">
    <property type="entry name" value="Hypothetical protein c14orf129, hspc210"/>
    <property type="match status" value="1"/>
</dbReference>
<proteinExistence type="inferred from homology"/>
<feature type="compositionally biased region" description="Low complexity" evidence="3">
    <location>
        <begin position="757"/>
        <end position="769"/>
    </location>
</feature>
<comment type="similarity">
    <text evidence="2">Belongs to the CLU family.</text>
</comment>
<comment type="subcellular location">
    <subcellularLocation>
        <location evidence="2">Cytoplasm</location>
    </subcellularLocation>
</comment>
<feature type="compositionally biased region" description="Low complexity" evidence="3">
    <location>
        <begin position="1390"/>
        <end position="1411"/>
    </location>
</feature>
<dbReference type="GO" id="GO:0003729">
    <property type="term" value="F:mRNA binding"/>
    <property type="evidence" value="ECO:0007669"/>
    <property type="project" value="TreeGrafter"/>
</dbReference>
<dbReference type="PANTHER" id="PTHR12601:SF6">
    <property type="entry name" value="CLUSTERED MITOCHONDRIA PROTEIN HOMOLOG"/>
    <property type="match status" value="1"/>
</dbReference>